<dbReference type="Pfam" id="PF01697">
    <property type="entry name" value="Glyco_transf_92"/>
    <property type="match status" value="1"/>
</dbReference>
<dbReference type="AlphaFoldDB" id="A0A0K0DMN6"/>
<proteinExistence type="inferred from homology"/>
<reference evidence="10" key="2">
    <citation type="submission" date="2017-02" db="UniProtKB">
        <authorList>
            <consortium name="WormBaseParasite"/>
        </authorList>
    </citation>
    <scope>IDENTIFICATION</scope>
</reference>
<evidence type="ECO:0000313" key="9">
    <source>
        <dbReference type="Proteomes" id="UP000035642"/>
    </source>
</evidence>
<keyword evidence="4 8" id="KW-0808">Transferase</keyword>
<comment type="subcellular location">
    <subcellularLocation>
        <location evidence="1">Membrane</location>
        <topology evidence="1">Single-pass membrane protein</topology>
    </subcellularLocation>
</comment>
<dbReference type="GO" id="GO:0016020">
    <property type="term" value="C:membrane"/>
    <property type="evidence" value="ECO:0007669"/>
    <property type="project" value="UniProtKB-SubCell"/>
</dbReference>
<evidence type="ECO:0000313" key="10">
    <source>
        <dbReference type="WBParaSite" id="ACAC_0001296901-mRNA-1"/>
    </source>
</evidence>
<dbReference type="EC" id="2.4.1.-" evidence="8"/>
<dbReference type="PANTHER" id="PTHR21461:SF40">
    <property type="entry name" value="GLYCOSYLTRANSFERASE FAMILY 92 PROTEIN"/>
    <property type="match status" value="1"/>
</dbReference>
<evidence type="ECO:0000256" key="5">
    <source>
        <dbReference type="ARBA" id="ARBA00022692"/>
    </source>
</evidence>
<evidence type="ECO:0000256" key="3">
    <source>
        <dbReference type="ARBA" id="ARBA00022676"/>
    </source>
</evidence>
<dbReference type="WBParaSite" id="ACAC_0001296901-mRNA-1">
    <property type="protein sequence ID" value="ACAC_0001296901-mRNA-1"/>
    <property type="gene ID" value="ACAC_0001296901"/>
</dbReference>
<dbReference type="PANTHER" id="PTHR21461">
    <property type="entry name" value="GLYCOSYLTRANSFERASE FAMILY 92 PROTEIN"/>
    <property type="match status" value="1"/>
</dbReference>
<organism evidence="9 10">
    <name type="scientific">Angiostrongylus cantonensis</name>
    <name type="common">Rat lungworm</name>
    <dbReference type="NCBI Taxonomy" id="6313"/>
    <lineage>
        <taxon>Eukaryota</taxon>
        <taxon>Metazoa</taxon>
        <taxon>Ecdysozoa</taxon>
        <taxon>Nematoda</taxon>
        <taxon>Chromadorea</taxon>
        <taxon>Rhabditida</taxon>
        <taxon>Rhabditina</taxon>
        <taxon>Rhabditomorpha</taxon>
        <taxon>Strongyloidea</taxon>
        <taxon>Metastrongylidae</taxon>
        <taxon>Angiostrongylus</taxon>
    </lineage>
</organism>
<dbReference type="InterPro" id="IPR008166">
    <property type="entry name" value="Glyco_transf_92"/>
</dbReference>
<evidence type="ECO:0000256" key="1">
    <source>
        <dbReference type="ARBA" id="ARBA00004167"/>
    </source>
</evidence>
<keyword evidence="7" id="KW-0472">Membrane</keyword>
<accession>A0A0K0DMN6</accession>
<keyword evidence="6" id="KW-1133">Transmembrane helix</keyword>
<dbReference type="GO" id="GO:0016757">
    <property type="term" value="F:glycosyltransferase activity"/>
    <property type="evidence" value="ECO:0007669"/>
    <property type="project" value="UniProtKB-UniRule"/>
</dbReference>
<keyword evidence="5" id="KW-0812">Transmembrane</keyword>
<keyword evidence="9" id="KW-1185">Reference proteome</keyword>
<evidence type="ECO:0000256" key="7">
    <source>
        <dbReference type="ARBA" id="ARBA00023136"/>
    </source>
</evidence>
<name>A0A0K0DMN6_ANGCA</name>
<dbReference type="GO" id="GO:0005737">
    <property type="term" value="C:cytoplasm"/>
    <property type="evidence" value="ECO:0007669"/>
    <property type="project" value="TreeGrafter"/>
</dbReference>
<evidence type="ECO:0000256" key="8">
    <source>
        <dbReference type="RuleBase" id="RU366017"/>
    </source>
</evidence>
<protein>
    <recommendedName>
        <fullName evidence="8">Glycosyltransferase family 92 protein</fullName>
        <ecNumber evidence="8">2.4.1.-</ecNumber>
    </recommendedName>
</protein>
<dbReference type="Proteomes" id="UP000035642">
    <property type="component" value="Unassembled WGS sequence"/>
</dbReference>
<sequence length="243" mass="28970">DTIHCRYFNHRWKEITPAYRTVVFPEFTAPCARREGAKYISLTDRHFGSYEFSVPITDRTNQVPTYYFSACLAPLYGAEPKWLLLAEFIEHHKIQGVKYFYVYVNELDEYNRTLLDDYVRSGEAEVIILRERFTKDERQWQECLTRARGHSRWVAMIDLDERLTPTEYSGTLSEYLQSVKIKRIFFYIFKHLLWFRSISNQTIAELSFRQQWILRNESAPEKYVNKGQVGLYMSMCLCLSGEQ</sequence>
<evidence type="ECO:0000256" key="4">
    <source>
        <dbReference type="ARBA" id="ARBA00022679"/>
    </source>
</evidence>
<evidence type="ECO:0000256" key="6">
    <source>
        <dbReference type="ARBA" id="ARBA00022989"/>
    </source>
</evidence>
<keyword evidence="3 8" id="KW-0328">Glycosyltransferase</keyword>
<comment type="similarity">
    <text evidence="2 8">Belongs to the glycosyltransferase 92 family.</text>
</comment>
<evidence type="ECO:0000256" key="2">
    <source>
        <dbReference type="ARBA" id="ARBA00007647"/>
    </source>
</evidence>
<reference evidence="9" key="1">
    <citation type="submission" date="2012-09" db="EMBL/GenBank/DDBJ databases">
        <authorList>
            <person name="Martin A.A."/>
        </authorList>
    </citation>
    <scope>NUCLEOTIDE SEQUENCE</scope>
</reference>